<dbReference type="OrthoDB" id="6379191at2759"/>
<protein>
    <submittedName>
        <fullName evidence="4">Uncharacterized protein</fullName>
    </submittedName>
</protein>
<gene>
    <name evidence="4" type="ORF">DIABBA_LOCUS7018</name>
</gene>
<keyword evidence="5" id="KW-1185">Reference proteome</keyword>
<dbReference type="EMBL" id="OU898279">
    <property type="protein sequence ID" value="CAG9833631.1"/>
    <property type="molecule type" value="Genomic_DNA"/>
</dbReference>
<dbReference type="Pfam" id="PF00379">
    <property type="entry name" value="Chitin_bind_4"/>
    <property type="match status" value="2"/>
</dbReference>
<proteinExistence type="predicted"/>
<reference evidence="4" key="1">
    <citation type="submission" date="2022-01" db="EMBL/GenBank/DDBJ databases">
        <authorList>
            <person name="King R."/>
        </authorList>
    </citation>
    <scope>NUCLEOTIDE SEQUENCE</scope>
</reference>
<evidence type="ECO:0000313" key="5">
    <source>
        <dbReference type="Proteomes" id="UP001153709"/>
    </source>
</evidence>
<dbReference type="PROSITE" id="PS00233">
    <property type="entry name" value="CHIT_BIND_RR_1"/>
    <property type="match status" value="2"/>
</dbReference>
<dbReference type="GO" id="GO:0008010">
    <property type="term" value="F:structural constituent of chitin-based larval cuticle"/>
    <property type="evidence" value="ECO:0007669"/>
    <property type="project" value="TreeGrafter"/>
</dbReference>
<evidence type="ECO:0000313" key="4">
    <source>
        <dbReference type="EMBL" id="CAG9833631.1"/>
    </source>
</evidence>
<keyword evidence="3" id="KW-0732">Signal</keyword>
<dbReference type="InterPro" id="IPR031311">
    <property type="entry name" value="CHIT_BIND_RR_consensus"/>
</dbReference>
<dbReference type="PROSITE" id="PS51155">
    <property type="entry name" value="CHIT_BIND_RR_2"/>
    <property type="match status" value="2"/>
</dbReference>
<evidence type="ECO:0000256" key="1">
    <source>
        <dbReference type="ARBA" id="ARBA00022460"/>
    </source>
</evidence>
<dbReference type="AlphaFoldDB" id="A0A9N9SZ41"/>
<dbReference type="Proteomes" id="UP001153709">
    <property type="component" value="Chromosome 4"/>
</dbReference>
<evidence type="ECO:0000256" key="2">
    <source>
        <dbReference type="PROSITE-ProRule" id="PRU00497"/>
    </source>
</evidence>
<feature type="chain" id="PRO_5040184022" evidence="3">
    <location>
        <begin position="17"/>
        <end position="347"/>
    </location>
</feature>
<dbReference type="GO" id="GO:0062129">
    <property type="term" value="C:chitin-based extracellular matrix"/>
    <property type="evidence" value="ECO:0007669"/>
    <property type="project" value="TreeGrafter"/>
</dbReference>
<keyword evidence="1 2" id="KW-0193">Cuticle</keyword>
<dbReference type="InterPro" id="IPR000618">
    <property type="entry name" value="Insect_cuticle"/>
</dbReference>
<feature type="signal peptide" evidence="3">
    <location>
        <begin position="1"/>
        <end position="16"/>
    </location>
</feature>
<evidence type="ECO:0000256" key="3">
    <source>
        <dbReference type="SAM" id="SignalP"/>
    </source>
</evidence>
<organism evidence="4 5">
    <name type="scientific">Diabrotica balteata</name>
    <name type="common">Banded cucumber beetle</name>
    <dbReference type="NCBI Taxonomy" id="107213"/>
    <lineage>
        <taxon>Eukaryota</taxon>
        <taxon>Metazoa</taxon>
        <taxon>Ecdysozoa</taxon>
        <taxon>Arthropoda</taxon>
        <taxon>Hexapoda</taxon>
        <taxon>Insecta</taxon>
        <taxon>Pterygota</taxon>
        <taxon>Neoptera</taxon>
        <taxon>Endopterygota</taxon>
        <taxon>Coleoptera</taxon>
        <taxon>Polyphaga</taxon>
        <taxon>Cucujiformia</taxon>
        <taxon>Chrysomeloidea</taxon>
        <taxon>Chrysomelidae</taxon>
        <taxon>Galerucinae</taxon>
        <taxon>Diabroticina</taxon>
        <taxon>Diabroticites</taxon>
        <taxon>Diabrotica</taxon>
    </lineage>
</organism>
<dbReference type="PANTHER" id="PTHR10380">
    <property type="entry name" value="CUTICLE PROTEIN"/>
    <property type="match status" value="1"/>
</dbReference>
<sequence>MKTIIAFSAFVAVAFAANLEHADPKHIPIIRQENEVSVDGNYRSSFETGNGIVIQEQGVLKNAGSQDASSEVVGSAEWKSPEGVPVVLKYVANEFGFQPEGSHLPTPPVDNNTPPPIPAAILRSLEWNAAHPEEDPENQRPQRQFSQYNIHKCMFESLFVLEIIKWTSFASTNISNSKSEYLCHQGVYKFGAKIKSDHNTFRSASSKMKTIIAFSTIVAVALAASLEHVDPKHIPIIRQENEVSVDGNYRSSFETGNGIVIQEQGVLKNAGSQDASSEVVGSAEWKSPEGVPVVLKYVANEFGYQPEGNLLPTPPTPPPIPEAILRSLEWNAAHPEENEEHQRPQHH</sequence>
<name>A0A9N9SZ41_DIABA</name>
<dbReference type="PANTHER" id="PTHR10380:SF241">
    <property type="entry name" value="CUTICULAR PROTEIN 47EG-RELATED"/>
    <property type="match status" value="1"/>
</dbReference>
<dbReference type="InterPro" id="IPR050468">
    <property type="entry name" value="Cuticle_Struct_Prot"/>
</dbReference>
<accession>A0A9N9SZ41</accession>